<proteinExistence type="predicted"/>
<keyword evidence="2" id="KW-1185">Reference proteome</keyword>
<name>A0AAD7CVQ5_MYCRO</name>
<evidence type="ECO:0000313" key="2">
    <source>
        <dbReference type="Proteomes" id="UP001221757"/>
    </source>
</evidence>
<dbReference type="EMBL" id="JARKIE010000209">
    <property type="protein sequence ID" value="KAJ7666422.1"/>
    <property type="molecule type" value="Genomic_DNA"/>
</dbReference>
<dbReference type="AlphaFoldDB" id="A0AAD7CVQ5"/>
<gene>
    <name evidence="1" type="ORF">B0H17DRAFT_1143084</name>
</gene>
<protein>
    <submittedName>
        <fullName evidence="1">Uncharacterized protein</fullName>
    </submittedName>
</protein>
<reference evidence="1" key="1">
    <citation type="submission" date="2023-03" db="EMBL/GenBank/DDBJ databases">
        <title>Massive genome expansion in bonnet fungi (Mycena s.s.) driven by repeated elements and novel gene families across ecological guilds.</title>
        <authorList>
            <consortium name="Lawrence Berkeley National Laboratory"/>
            <person name="Harder C.B."/>
            <person name="Miyauchi S."/>
            <person name="Viragh M."/>
            <person name="Kuo A."/>
            <person name="Thoen E."/>
            <person name="Andreopoulos B."/>
            <person name="Lu D."/>
            <person name="Skrede I."/>
            <person name="Drula E."/>
            <person name="Henrissat B."/>
            <person name="Morin E."/>
            <person name="Kohler A."/>
            <person name="Barry K."/>
            <person name="LaButti K."/>
            <person name="Morin E."/>
            <person name="Salamov A."/>
            <person name="Lipzen A."/>
            <person name="Mereny Z."/>
            <person name="Hegedus B."/>
            <person name="Baldrian P."/>
            <person name="Stursova M."/>
            <person name="Weitz H."/>
            <person name="Taylor A."/>
            <person name="Grigoriev I.V."/>
            <person name="Nagy L.G."/>
            <person name="Martin F."/>
            <person name="Kauserud H."/>
        </authorList>
    </citation>
    <scope>NUCLEOTIDE SEQUENCE</scope>
    <source>
        <strain evidence="1">CBHHK067</strain>
    </source>
</reference>
<sequence length="147" mass="16427">MADEPVAIEVHMKGSASRPIRISLQLDAELATILHRPPYATFSSVLGPTNFHIYLFKDTRGGKSHSGSGSLTLLRNVALHFLQEYGEQPDGRPPLKNFHIGGRRVKFSLGRGKPRQDVVERIQRFPYVDPIAAKERKAAHRSFKATV</sequence>
<comment type="caution">
    <text evidence="1">The sequence shown here is derived from an EMBL/GenBank/DDBJ whole genome shotgun (WGS) entry which is preliminary data.</text>
</comment>
<accession>A0AAD7CVQ5</accession>
<organism evidence="1 2">
    <name type="scientific">Mycena rosella</name>
    <name type="common">Pink bonnet</name>
    <name type="synonym">Agaricus rosellus</name>
    <dbReference type="NCBI Taxonomy" id="1033263"/>
    <lineage>
        <taxon>Eukaryota</taxon>
        <taxon>Fungi</taxon>
        <taxon>Dikarya</taxon>
        <taxon>Basidiomycota</taxon>
        <taxon>Agaricomycotina</taxon>
        <taxon>Agaricomycetes</taxon>
        <taxon>Agaricomycetidae</taxon>
        <taxon>Agaricales</taxon>
        <taxon>Marasmiineae</taxon>
        <taxon>Mycenaceae</taxon>
        <taxon>Mycena</taxon>
    </lineage>
</organism>
<evidence type="ECO:0000313" key="1">
    <source>
        <dbReference type="EMBL" id="KAJ7666422.1"/>
    </source>
</evidence>
<dbReference type="Proteomes" id="UP001221757">
    <property type="component" value="Unassembled WGS sequence"/>
</dbReference>